<dbReference type="AlphaFoldDB" id="A0AAE0F361"/>
<keyword evidence="3" id="KW-1185">Reference proteome</keyword>
<comment type="caution">
    <text evidence="2">The sequence shown here is derived from an EMBL/GenBank/DDBJ whole genome shotgun (WGS) entry which is preliminary data.</text>
</comment>
<evidence type="ECO:0000313" key="3">
    <source>
        <dbReference type="Proteomes" id="UP001190700"/>
    </source>
</evidence>
<name>A0AAE0F361_9CHLO</name>
<sequence length="405" mass="43695">MLREQRQGRRVANGFSAAKLTEDTEEKSALSDLTSIILDLKRQIPSTRNAWPSTRARRASSFLSAATTHAPWRRRERATLAPRFPNGGKAANKREFGSHNFNVSDFENDHYAERFQYVVENGDSERFDALCYLAGGEPEMCDELSAYPFGVTAGGTASALGKYAAYYKPVDTSMSGFRVGGVADVIAFFTAVKIDGGHVGVTETPPPPPLSDDGTDDNADDRVYPASDMVHFDNQTFVDIITKGPLAVQHQEAHLQHAWMIDTNGDDGTLLNDNESDEDDTSEGISDARRSVVPHRGGTLPPQVRAALIPVCIAALFCVFATATPLIGQALDLVDPERNPVPPSPPYPPPPYASDDEAGTSIDTFDIGNPSISSTHDVAEATQLAVGRPVTLLRDGTVVPPHFSG</sequence>
<proteinExistence type="predicted"/>
<feature type="region of interest" description="Disordered" evidence="1">
    <location>
        <begin position="198"/>
        <end position="219"/>
    </location>
</feature>
<evidence type="ECO:0000256" key="1">
    <source>
        <dbReference type="SAM" id="MobiDB-lite"/>
    </source>
</evidence>
<dbReference type="Proteomes" id="UP001190700">
    <property type="component" value="Unassembled WGS sequence"/>
</dbReference>
<gene>
    <name evidence="2" type="ORF">CYMTET_41860</name>
</gene>
<feature type="compositionally biased region" description="Pro residues" evidence="1">
    <location>
        <begin position="339"/>
        <end position="352"/>
    </location>
</feature>
<protein>
    <submittedName>
        <fullName evidence="2">Uncharacterized protein</fullName>
    </submittedName>
</protein>
<evidence type="ECO:0000313" key="2">
    <source>
        <dbReference type="EMBL" id="KAK3248680.1"/>
    </source>
</evidence>
<feature type="region of interest" description="Disordered" evidence="1">
    <location>
        <begin position="337"/>
        <end position="362"/>
    </location>
</feature>
<dbReference type="EMBL" id="LGRX02027873">
    <property type="protein sequence ID" value="KAK3248680.1"/>
    <property type="molecule type" value="Genomic_DNA"/>
</dbReference>
<accession>A0AAE0F361</accession>
<organism evidence="2 3">
    <name type="scientific">Cymbomonas tetramitiformis</name>
    <dbReference type="NCBI Taxonomy" id="36881"/>
    <lineage>
        <taxon>Eukaryota</taxon>
        <taxon>Viridiplantae</taxon>
        <taxon>Chlorophyta</taxon>
        <taxon>Pyramimonadophyceae</taxon>
        <taxon>Pyramimonadales</taxon>
        <taxon>Pyramimonadaceae</taxon>
        <taxon>Cymbomonas</taxon>
    </lineage>
</organism>
<reference evidence="2 3" key="1">
    <citation type="journal article" date="2015" name="Genome Biol. Evol.">
        <title>Comparative Genomics of a Bacterivorous Green Alga Reveals Evolutionary Causalities and Consequences of Phago-Mixotrophic Mode of Nutrition.</title>
        <authorList>
            <person name="Burns J.A."/>
            <person name="Paasch A."/>
            <person name="Narechania A."/>
            <person name="Kim E."/>
        </authorList>
    </citation>
    <scope>NUCLEOTIDE SEQUENCE [LARGE SCALE GENOMIC DNA]</scope>
    <source>
        <strain evidence="2 3">PLY_AMNH</strain>
    </source>
</reference>
<feature type="region of interest" description="Disordered" evidence="1">
    <location>
        <begin position="266"/>
        <end position="298"/>
    </location>
</feature>